<dbReference type="Gene3D" id="3.30.460.10">
    <property type="entry name" value="Beta Polymerase, domain 2"/>
    <property type="match status" value="1"/>
</dbReference>
<dbReference type="AlphaFoldDB" id="A0A382LZC2"/>
<dbReference type="InterPro" id="IPR043519">
    <property type="entry name" value="NT_sf"/>
</dbReference>
<gene>
    <name evidence="1" type="ORF">METZ01_LOCUS293601</name>
</gene>
<dbReference type="EMBL" id="UINC01089553">
    <property type="protein sequence ID" value="SVC40747.1"/>
    <property type="molecule type" value="Genomic_DNA"/>
</dbReference>
<reference evidence="1" key="1">
    <citation type="submission" date="2018-05" db="EMBL/GenBank/DDBJ databases">
        <authorList>
            <person name="Lanie J.A."/>
            <person name="Ng W.-L."/>
            <person name="Kazmierczak K.M."/>
            <person name="Andrzejewski T.M."/>
            <person name="Davidsen T.M."/>
            <person name="Wayne K.J."/>
            <person name="Tettelin H."/>
            <person name="Glass J.I."/>
            <person name="Rusch D."/>
            <person name="Podicherti R."/>
            <person name="Tsui H.-C.T."/>
            <person name="Winkler M.E."/>
        </authorList>
    </citation>
    <scope>NUCLEOTIDE SEQUENCE</scope>
</reference>
<evidence type="ECO:0000313" key="1">
    <source>
        <dbReference type="EMBL" id="SVC40747.1"/>
    </source>
</evidence>
<dbReference type="SUPFAM" id="SSF81301">
    <property type="entry name" value="Nucleotidyltransferase"/>
    <property type="match status" value="1"/>
</dbReference>
<feature type="non-terminal residue" evidence="1">
    <location>
        <position position="198"/>
    </location>
</feature>
<sequence length="198" mass="22766">MSEFHQSNRIISGKYLSELRGHVTNLVRPEDFPDPKRTDPQKFYLEFKNRIVPFVNTEIQHLKDSLTQTGNSHLLLLNSTVLVDTVLQAAFNAAVWLYNHTQQKQFLEKNVPIAVIARGGYGREEIYFQSDIAVQIVSQSALTDDEAKKVEQIVKHLEYLFVHQNIFQTSTSSYFVENDLLKKQLNAGKLTDLFPLLE</sequence>
<organism evidence="1">
    <name type="scientific">marine metagenome</name>
    <dbReference type="NCBI Taxonomy" id="408172"/>
    <lineage>
        <taxon>unclassified sequences</taxon>
        <taxon>metagenomes</taxon>
        <taxon>ecological metagenomes</taxon>
    </lineage>
</organism>
<proteinExistence type="predicted"/>
<name>A0A382LZC2_9ZZZZ</name>
<accession>A0A382LZC2</accession>
<protein>
    <submittedName>
        <fullName evidence="1">Uncharacterized protein</fullName>
    </submittedName>
</protein>